<reference evidence="6 7" key="1">
    <citation type="submission" date="2018-08" db="EMBL/GenBank/DDBJ databases">
        <title>Aphanomyces genome sequencing and annotation.</title>
        <authorList>
            <person name="Minardi D."/>
            <person name="Oidtmann B."/>
            <person name="Van Der Giezen M."/>
            <person name="Studholme D.J."/>
        </authorList>
    </citation>
    <scope>NUCLEOTIDE SEQUENCE [LARGE SCALE GENOMIC DNA]</scope>
    <source>
        <strain evidence="5 6">Da</strain>
        <strain evidence="4 7">Sv</strain>
    </source>
</reference>
<dbReference type="InterPro" id="IPR000408">
    <property type="entry name" value="Reg_chr_condens"/>
</dbReference>
<dbReference type="SUPFAM" id="SSF50985">
    <property type="entry name" value="RCC1/BLIP-II"/>
    <property type="match status" value="1"/>
</dbReference>
<dbReference type="Proteomes" id="UP000285430">
    <property type="component" value="Unassembled WGS sequence"/>
</dbReference>
<organism evidence="5 6">
    <name type="scientific">Aphanomyces astaci</name>
    <name type="common">Crayfish plague agent</name>
    <dbReference type="NCBI Taxonomy" id="112090"/>
    <lineage>
        <taxon>Eukaryota</taxon>
        <taxon>Sar</taxon>
        <taxon>Stramenopiles</taxon>
        <taxon>Oomycota</taxon>
        <taxon>Saprolegniomycetes</taxon>
        <taxon>Saprolegniales</taxon>
        <taxon>Verrucalvaceae</taxon>
        <taxon>Aphanomyces</taxon>
    </lineage>
</organism>
<dbReference type="Gene3D" id="2.130.10.30">
    <property type="entry name" value="Regulator of chromosome condensation 1/beta-lactamase-inhibitor protein II"/>
    <property type="match status" value="2"/>
</dbReference>
<evidence type="ECO:0000313" key="4">
    <source>
        <dbReference type="EMBL" id="RHY97727.1"/>
    </source>
</evidence>
<feature type="repeat" description="RCC1" evidence="2">
    <location>
        <begin position="161"/>
        <end position="218"/>
    </location>
</feature>
<feature type="repeat" description="RCC1" evidence="2">
    <location>
        <begin position="219"/>
        <end position="277"/>
    </location>
</feature>
<dbReference type="PANTHER" id="PTHR22870">
    <property type="entry name" value="REGULATOR OF CHROMOSOME CONDENSATION"/>
    <property type="match status" value="1"/>
</dbReference>
<evidence type="ECO:0000313" key="5">
    <source>
        <dbReference type="EMBL" id="RHZ26503.1"/>
    </source>
</evidence>
<feature type="repeat" description="RCC1" evidence="2">
    <location>
        <begin position="278"/>
        <end position="339"/>
    </location>
</feature>
<feature type="region of interest" description="Disordered" evidence="3">
    <location>
        <begin position="578"/>
        <end position="619"/>
    </location>
</feature>
<dbReference type="InterPro" id="IPR051210">
    <property type="entry name" value="Ub_ligase/GEF_domain"/>
</dbReference>
<dbReference type="PROSITE" id="PS00626">
    <property type="entry name" value="RCC1_2"/>
    <property type="match status" value="1"/>
</dbReference>
<dbReference type="PANTHER" id="PTHR22870:SF457">
    <property type="entry name" value="UBIQUITIN-PROTEIN LIGASE-RELATED"/>
    <property type="match status" value="1"/>
</dbReference>
<evidence type="ECO:0000256" key="2">
    <source>
        <dbReference type="PROSITE-ProRule" id="PRU00235"/>
    </source>
</evidence>
<dbReference type="PROSITE" id="PS50012">
    <property type="entry name" value="RCC1_3"/>
    <property type="match status" value="3"/>
</dbReference>
<evidence type="ECO:0000256" key="3">
    <source>
        <dbReference type="SAM" id="MobiDB-lite"/>
    </source>
</evidence>
<name>A0A3R7F7R7_APHAT</name>
<sequence>MSAVRHRRRQSVLVPVNPNAHNTPRRGSAVSYVSKSNTAKAKPTVTARYSSDTLKVVEGGSSGFYSVHFQFTTPPTHPIIVSPMTNAHTLRIYPPVIKFNPEDAHLPQFFRVSVLHETDDDTRAPMTLEHSVQSIDPSFCGYSVMHEPKILTVAIFHGGGKYLMSTGDGTSRGQLGLGSRRSMAKPGVWNGIDVDGRLHSKLFGVACGAAHTVVITDDGEVLTWGDNDSGQLGNGSFRGHWGIKSSTYEQDNALLLECPTLSQMACGLKHTMALLDTGAVVSWGYGKSGALGHGNLDNVDGPKEVVSLRGQSVFQVDLKGKLCSWVACGGAHTMCLTDQYDVLAFGANTFGQLGVGDCRDRAYPVEVVFFRKVRLAISDDRLLYAWGNGEQGQCGLGPFPHIYTLPQLVRSLVASDKAHRDAIRKHLDDKTQQKFHDTMHGNHPFLAVLRQLHQSSPLALAHVQLKSPPSADAIAAAVKRSGLSRQRSLDKLQFVVDPATMAQVELKVHSPRNKTLTNPRCQSANLHGPVRTSQMLAQSPSLQRALKSAAALRVGRRPAVVFMWTNDVCRDPAVALQPASDPLDAPNNRFKSNHPGHKSWRRLPHHKHSRNGSSGKNNK</sequence>
<dbReference type="PRINTS" id="PR00633">
    <property type="entry name" value="RCCNDNSATION"/>
</dbReference>
<dbReference type="InterPro" id="IPR009091">
    <property type="entry name" value="RCC1/BLIP-II"/>
</dbReference>
<dbReference type="Pfam" id="PF00415">
    <property type="entry name" value="RCC1"/>
    <property type="match status" value="3"/>
</dbReference>
<protein>
    <submittedName>
        <fullName evidence="5">Uncharacterized protein</fullName>
    </submittedName>
</protein>
<dbReference type="Pfam" id="PF13540">
    <property type="entry name" value="RCC1_2"/>
    <property type="match status" value="1"/>
</dbReference>
<dbReference type="AlphaFoldDB" id="A0A3R7F7R7"/>
<evidence type="ECO:0000313" key="7">
    <source>
        <dbReference type="Proteomes" id="UP000285712"/>
    </source>
</evidence>
<accession>A0A3R7F7R7</accession>
<feature type="compositionally biased region" description="Basic residues" evidence="3">
    <location>
        <begin position="591"/>
        <end position="610"/>
    </location>
</feature>
<dbReference type="EMBL" id="QUTH01002337">
    <property type="protein sequence ID" value="RHZ26503.1"/>
    <property type="molecule type" value="Genomic_DNA"/>
</dbReference>
<gene>
    <name evidence="4" type="ORF">DYB35_002084</name>
    <name evidence="5" type="ORF">DYB37_006302</name>
</gene>
<dbReference type="EMBL" id="QUTG01002075">
    <property type="protein sequence ID" value="RHY97727.1"/>
    <property type="molecule type" value="Genomic_DNA"/>
</dbReference>
<evidence type="ECO:0000313" key="6">
    <source>
        <dbReference type="Proteomes" id="UP000285430"/>
    </source>
</evidence>
<keyword evidence="1" id="KW-0677">Repeat</keyword>
<dbReference type="VEuPathDB" id="FungiDB:H257_01172"/>
<evidence type="ECO:0000256" key="1">
    <source>
        <dbReference type="ARBA" id="ARBA00022737"/>
    </source>
</evidence>
<dbReference type="Proteomes" id="UP000285712">
    <property type="component" value="Unassembled WGS sequence"/>
</dbReference>
<comment type="caution">
    <text evidence="5">The sequence shown here is derived from an EMBL/GenBank/DDBJ whole genome shotgun (WGS) entry which is preliminary data.</text>
</comment>
<proteinExistence type="predicted"/>